<keyword evidence="3" id="KW-1133">Transmembrane helix</keyword>
<dbReference type="EMBL" id="PEYE01000043">
    <property type="protein sequence ID" value="PIS38628.1"/>
    <property type="molecule type" value="Genomic_DNA"/>
</dbReference>
<proteinExistence type="predicted"/>
<gene>
    <name evidence="7" type="ORF">COT34_02630</name>
</gene>
<dbReference type="Pfam" id="PF02618">
    <property type="entry name" value="YceG"/>
    <property type="match status" value="1"/>
</dbReference>
<dbReference type="InterPro" id="IPR003770">
    <property type="entry name" value="MLTG-like"/>
</dbReference>
<dbReference type="NCBIfam" id="TIGR00247">
    <property type="entry name" value="endolytic transglycosylase MltG"/>
    <property type="match status" value="1"/>
</dbReference>
<keyword evidence="6" id="KW-0961">Cell wall biogenesis/degradation</keyword>
<reference evidence="8" key="1">
    <citation type="submission" date="2017-09" db="EMBL/GenBank/DDBJ databases">
        <title>Depth-based differentiation of microbial function through sediment-hosted aquifers and enrichment of novel symbionts in the deep terrestrial subsurface.</title>
        <authorList>
            <person name="Probst A.J."/>
            <person name="Ladd B."/>
            <person name="Jarett J.K."/>
            <person name="Geller-Mcgrath D.E."/>
            <person name="Sieber C.M.K."/>
            <person name="Emerson J.B."/>
            <person name="Anantharaman K."/>
            <person name="Thomas B.C."/>
            <person name="Malmstrom R."/>
            <person name="Stieglmeier M."/>
            <person name="Klingl A."/>
            <person name="Woyke T."/>
            <person name="Ryan C.M."/>
            <person name="Banfield J.F."/>
        </authorList>
    </citation>
    <scope>NUCLEOTIDE SEQUENCE [LARGE SCALE GENOMIC DNA]</scope>
</reference>
<evidence type="ECO:0000256" key="5">
    <source>
        <dbReference type="ARBA" id="ARBA00023239"/>
    </source>
</evidence>
<evidence type="ECO:0000256" key="2">
    <source>
        <dbReference type="ARBA" id="ARBA00022692"/>
    </source>
</evidence>
<dbReference type="Proteomes" id="UP000229390">
    <property type="component" value="Unassembled WGS sequence"/>
</dbReference>
<dbReference type="PANTHER" id="PTHR30518">
    <property type="entry name" value="ENDOLYTIC MUREIN TRANSGLYCOSYLASE"/>
    <property type="match status" value="1"/>
</dbReference>
<keyword evidence="5" id="KW-0456">Lyase</keyword>
<dbReference type="AlphaFoldDB" id="A0A2M6T042"/>
<dbReference type="PANTHER" id="PTHR30518:SF2">
    <property type="entry name" value="ENDOLYTIC MUREIN TRANSGLYCOSYLASE"/>
    <property type="match status" value="1"/>
</dbReference>
<evidence type="ECO:0000313" key="8">
    <source>
        <dbReference type="Proteomes" id="UP000229390"/>
    </source>
</evidence>
<comment type="caution">
    <text evidence="7">The sequence shown here is derived from an EMBL/GenBank/DDBJ whole genome shotgun (WGS) entry which is preliminary data.</text>
</comment>
<evidence type="ECO:0000256" key="6">
    <source>
        <dbReference type="ARBA" id="ARBA00023316"/>
    </source>
</evidence>
<dbReference type="GO" id="GO:0016829">
    <property type="term" value="F:lyase activity"/>
    <property type="evidence" value="ECO:0007669"/>
    <property type="project" value="UniProtKB-KW"/>
</dbReference>
<organism evidence="7 8">
    <name type="scientific">Candidatus Nealsonbacteria bacterium CG08_land_8_20_14_0_20_43_11</name>
    <dbReference type="NCBI Taxonomy" id="1974706"/>
    <lineage>
        <taxon>Bacteria</taxon>
        <taxon>Candidatus Nealsoniibacteriota</taxon>
    </lineage>
</organism>
<evidence type="ECO:0000256" key="1">
    <source>
        <dbReference type="ARBA" id="ARBA00022475"/>
    </source>
</evidence>
<accession>A0A2M6T042</accession>
<keyword evidence="1" id="KW-1003">Cell membrane</keyword>
<sequence length="189" mass="22256">MDRRHKKEFLANSEEGYLFPDTYLLNLDYTGKDAAKRTENQFNEKTADLFKEAKENNIRNDTLIVLASIIQREAANEEEMPLIAGIIWNRWLKDIPFQIDATIQYALGEPGNWWKKIRPEDYKIDSPYNTYLHKGRPPAPICNPGLAAIKAIIHSEETEYLYYLHDENRQIHLAKTYEEHLENIEKYLK</sequence>
<keyword evidence="4" id="KW-0472">Membrane</keyword>
<name>A0A2M6T042_9BACT</name>
<dbReference type="GO" id="GO:0071555">
    <property type="term" value="P:cell wall organization"/>
    <property type="evidence" value="ECO:0007669"/>
    <property type="project" value="UniProtKB-KW"/>
</dbReference>
<protein>
    <submittedName>
        <fullName evidence="7">Endolytic transglycosylase MltG</fullName>
    </submittedName>
</protein>
<keyword evidence="2" id="KW-0812">Transmembrane</keyword>
<evidence type="ECO:0000256" key="4">
    <source>
        <dbReference type="ARBA" id="ARBA00023136"/>
    </source>
</evidence>
<evidence type="ECO:0000313" key="7">
    <source>
        <dbReference type="EMBL" id="PIS38628.1"/>
    </source>
</evidence>
<evidence type="ECO:0000256" key="3">
    <source>
        <dbReference type="ARBA" id="ARBA00022989"/>
    </source>
</evidence>